<dbReference type="EMBL" id="JAGGMS010000001">
    <property type="protein sequence ID" value="MBP2185725.1"/>
    <property type="molecule type" value="Genomic_DNA"/>
</dbReference>
<sequence>MTDPEQAARAVALESARAYAETFDGRLAAAYLLGSLSYGGYSAAVSDIDLALVLTGSREGDAAAFQATSESLRERGALHRKVSAFWGSLPALREGRDDGRFPAIDRLELAVHSELLFGDDVASQVARPSTEEILLEGARFAVGVLATDEVVAEFREPRRLLKDLVWFTKAVLFPVRFLYTNRETTGRAARNDEAIAWYLAQPEAPAAALVRLAEQVRAGRPLDPAEADPLLAAGLLPIYRYYLDDQVPRLRAAGAPAELVTAFVRWRERLSTVR</sequence>
<organism evidence="1 2">
    <name type="scientific">Amycolatopsis magusensis</name>
    <dbReference type="NCBI Taxonomy" id="882444"/>
    <lineage>
        <taxon>Bacteria</taxon>
        <taxon>Bacillati</taxon>
        <taxon>Actinomycetota</taxon>
        <taxon>Actinomycetes</taxon>
        <taxon>Pseudonocardiales</taxon>
        <taxon>Pseudonocardiaceae</taxon>
        <taxon>Amycolatopsis</taxon>
    </lineage>
</organism>
<dbReference type="RefSeq" id="WP_209668575.1">
    <property type="nucleotide sequence ID" value="NZ_JAGGMS010000001.1"/>
</dbReference>
<protein>
    <recommendedName>
        <fullName evidence="3">Nucleotidyltransferase domain-containing protein</fullName>
    </recommendedName>
</protein>
<evidence type="ECO:0000313" key="2">
    <source>
        <dbReference type="Proteomes" id="UP000741013"/>
    </source>
</evidence>
<name>A0ABS4Q222_9PSEU</name>
<gene>
    <name evidence="1" type="ORF">JOM49_007251</name>
</gene>
<comment type="caution">
    <text evidence="1">The sequence shown here is derived from an EMBL/GenBank/DDBJ whole genome shotgun (WGS) entry which is preliminary data.</text>
</comment>
<keyword evidence="2" id="KW-1185">Reference proteome</keyword>
<evidence type="ECO:0000313" key="1">
    <source>
        <dbReference type="EMBL" id="MBP2185725.1"/>
    </source>
</evidence>
<reference evidence="1 2" key="1">
    <citation type="submission" date="2021-03" db="EMBL/GenBank/DDBJ databases">
        <title>Sequencing the genomes of 1000 actinobacteria strains.</title>
        <authorList>
            <person name="Klenk H.-P."/>
        </authorList>
    </citation>
    <scope>NUCLEOTIDE SEQUENCE [LARGE SCALE GENOMIC DNA]</scope>
    <source>
        <strain evidence="1 2">DSM 45510</strain>
    </source>
</reference>
<proteinExistence type="predicted"/>
<accession>A0ABS4Q222</accession>
<dbReference type="Proteomes" id="UP000741013">
    <property type="component" value="Unassembled WGS sequence"/>
</dbReference>
<evidence type="ECO:0008006" key="3">
    <source>
        <dbReference type="Google" id="ProtNLM"/>
    </source>
</evidence>